<dbReference type="Proteomes" id="UP000198615">
    <property type="component" value="Unassembled WGS sequence"/>
</dbReference>
<name>A0A8G2BNA2_9PROT</name>
<dbReference type="SUPFAM" id="SSF52096">
    <property type="entry name" value="ClpP/crotonase"/>
    <property type="match status" value="1"/>
</dbReference>
<gene>
    <name evidence="5" type="ORF">SAMN05660686_04244</name>
</gene>
<dbReference type="PANTHER" id="PTHR43176">
    <property type="entry name" value="3-HYDROXYISOBUTYRYL-COA HYDROLASE-RELATED"/>
    <property type="match status" value="1"/>
</dbReference>
<dbReference type="InterPro" id="IPR029045">
    <property type="entry name" value="ClpP/crotonase-like_dom_sf"/>
</dbReference>
<keyword evidence="3 5" id="KW-0378">Hydrolase</keyword>
<evidence type="ECO:0000256" key="2">
    <source>
        <dbReference type="ARBA" id="ARBA00011915"/>
    </source>
</evidence>
<dbReference type="FunFam" id="3.90.226.10:FF:000026">
    <property type="entry name" value="3-hydroxyisobutyryl-CoA hydrolase, mitochondrial"/>
    <property type="match status" value="1"/>
</dbReference>
<evidence type="ECO:0000256" key="3">
    <source>
        <dbReference type="ARBA" id="ARBA00022801"/>
    </source>
</evidence>
<dbReference type="RefSeq" id="WP_028794568.1">
    <property type="nucleotide sequence ID" value="NZ_FNBW01000016.1"/>
</dbReference>
<comment type="caution">
    <text evidence="5">The sequence shown here is derived from an EMBL/GenBank/DDBJ whole genome shotgun (WGS) entry which is preliminary data.</text>
</comment>
<evidence type="ECO:0000313" key="6">
    <source>
        <dbReference type="Proteomes" id="UP000198615"/>
    </source>
</evidence>
<evidence type="ECO:0000256" key="1">
    <source>
        <dbReference type="ARBA" id="ARBA00001709"/>
    </source>
</evidence>
<dbReference type="EC" id="3.1.2.4" evidence="2"/>
<dbReference type="GO" id="GO:0003860">
    <property type="term" value="F:3-hydroxyisobutyryl-CoA hydrolase activity"/>
    <property type="evidence" value="ECO:0007669"/>
    <property type="project" value="UniProtKB-EC"/>
</dbReference>
<dbReference type="AlphaFoldDB" id="A0A8G2BNA2"/>
<accession>A0A8G2BNA2</accession>
<dbReference type="PANTHER" id="PTHR43176:SF3">
    <property type="entry name" value="3-HYDROXYISOBUTYRYL-COA HYDROLASE, MITOCHONDRIAL"/>
    <property type="match status" value="1"/>
</dbReference>
<keyword evidence="6" id="KW-1185">Reference proteome</keyword>
<dbReference type="CDD" id="cd06558">
    <property type="entry name" value="crotonase-like"/>
    <property type="match status" value="1"/>
</dbReference>
<dbReference type="InterPro" id="IPR032259">
    <property type="entry name" value="HIBYL-CoA-H"/>
</dbReference>
<dbReference type="OrthoDB" id="9790967at2"/>
<organism evidence="5 6">
    <name type="scientific">Thalassobaculum litoreum DSM 18839</name>
    <dbReference type="NCBI Taxonomy" id="1123362"/>
    <lineage>
        <taxon>Bacteria</taxon>
        <taxon>Pseudomonadati</taxon>
        <taxon>Pseudomonadota</taxon>
        <taxon>Alphaproteobacteria</taxon>
        <taxon>Rhodospirillales</taxon>
        <taxon>Thalassobaculaceae</taxon>
        <taxon>Thalassobaculum</taxon>
    </lineage>
</organism>
<comment type="catalytic activity">
    <reaction evidence="1">
        <text>3-hydroxy-2-methylpropanoyl-CoA + H2O = 3-hydroxy-2-methylpropanoate + CoA + H(+)</text>
        <dbReference type="Rhea" id="RHEA:20888"/>
        <dbReference type="ChEBI" id="CHEBI:11805"/>
        <dbReference type="ChEBI" id="CHEBI:15377"/>
        <dbReference type="ChEBI" id="CHEBI:15378"/>
        <dbReference type="ChEBI" id="CHEBI:57287"/>
        <dbReference type="ChEBI" id="CHEBI:57340"/>
        <dbReference type="EC" id="3.1.2.4"/>
    </reaction>
</comment>
<feature type="domain" description="Enoyl-CoA hydratase/isomerase" evidence="4">
    <location>
        <begin position="14"/>
        <end position="347"/>
    </location>
</feature>
<protein>
    <recommendedName>
        <fullName evidence="2">3-hydroxyisobutyryl-CoA hydrolase</fullName>
        <ecNumber evidence="2">3.1.2.4</ecNumber>
    </recommendedName>
</protein>
<dbReference type="Pfam" id="PF16113">
    <property type="entry name" value="ECH_2"/>
    <property type="match status" value="1"/>
</dbReference>
<evidence type="ECO:0000259" key="4">
    <source>
        <dbReference type="Pfam" id="PF16113"/>
    </source>
</evidence>
<reference evidence="5 6" key="1">
    <citation type="submission" date="2016-10" db="EMBL/GenBank/DDBJ databases">
        <authorList>
            <person name="Varghese N."/>
            <person name="Submissions S."/>
        </authorList>
    </citation>
    <scope>NUCLEOTIDE SEQUENCE [LARGE SCALE GENOMIC DNA]</scope>
    <source>
        <strain evidence="5 6">DSM 18839</strain>
    </source>
</reference>
<proteinExistence type="predicted"/>
<dbReference type="NCBIfam" id="NF004127">
    <property type="entry name" value="PRK05617.1"/>
    <property type="match status" value="1"/>
</dbReference>
<sequence>MSDEIKFSTDGGLATVEMTRPKALNALTHGMVKEMAAKLEDWEHDDAIGAVVIKGEGEKAFCAGGDVRAVWKSVKEDNGGKPSELSKTFFFDEYRLNHQIHAFSKPFVALLDGVTMGGGVGVSIHGSHRIVTERLMFAMPETAIGLFPDVGGGWFLPRLPGESGTYLALTGARLHADGACALGIGTHFVPSSRLEGFEAQLASAMAAGAAGRQAVNDVLERLAEPAGPDPLASHRGVIDTCFKPNTVEEIIDALSAEGSDFAIETRDNLLSKSPTSMKISLELMRRGREASNLAEVLRMEYRLSQACMAGHDYYEGIRAVLVDKDHAPKWQPATLAEVGDDLVAAHFSAPAHGDWSLA</sequence>
<evidence type="ECO:0000313" key="5">
    <source>
        <dbReference type="EMBL" id="SDG39436.1"/>
    </source>
</evidence>
<dbReference type="InterPro" id="IPR045004">
    <property type="entry name" value="ECH_dom"/>
</dbReference>
<dbReference type="GO" id="GO:0006574">
    <property type="term" value="P:L-valine catabolic process"/>
    <property type="evidence" value="ECO:0007669"/>
    <property type="project" value="TreeGrafter"/>
</dbReference>
<dbReference type="Gene3D" id="3.90.226.10">
    <property type="entry name" value="2-enoyl-CoA Hydratase, Chain A, domain 1"/>
    <property type="match status" value="1"/>
</dbReference>
<dbReference type="EMBL" id="FNBW01000016">
    <property type="protein sequence ID" value="SDG39436.1"/>
    <property type="molecule type" value="Genomic_DNA"/>
</dbReference>